<protein>
    <submittedName>
        <fullName evidence="1">Uncharacterized protein</fullName>
    </submittedName>
</protein>
<sequence length="148" mass="16600">MAHLLPNYVCPNISKGPYNESSCRYISISGKTRSLERKRGLMVQCCSSSSTSSAEEVGLVEKVQVDGNLQVGKGHFGCLISEYGWKVRRLVEEEEEMRMAVQVQAEAFHEPVALFNDFFFQFFQAEVLSGLAYKLRNSPPGQVIKQNS</sequence>
<accession>A0AAP0NDP3</accession>
<proteinExistence type="predicted"/>
<keyword evidence="2" id="KW-1185">Reference proteome</keyword>
<dbReference type="AlphaFoldDB" id="A0AAP0NDP3"/>
<reference evidence="1 2" key="1">
    <citation type="journal article" date="2024" name="Plant J.">
        <title>Genome sequences and population genomics reveal climatic adaptation and genomic divergence between two closely related sweetgum species.</title>
        <authorList>
            <person name="Xu W.Q."/>
            <person name="Ren C.Q."/>
            <person name="Zhang X.Y."/>
            <person name="Comes H.P."/>
            <person name="Liu X.H."/>
            <person name="Li Y.G."/>
            <person name="Kettle C.J."/>
            <person name="Jalonen R."/>
            <person name="Gaisberger H."/>
            <person name="Ma Y.Z."/>
            <person name="Qiu Y.X."/>
        </authorList>
    </citation>
    <scope>NUCLEOTIDE SEQUENCE [LARGE SCALE GENOMIC DNA]</scope>
    <source>
        <strain evidence="1">Hangzhou</strain>
    </source>
</reference>
<comment type="caution">
    <text evidence="1">The sequence shown here is derived from an EMBL/GenBank/DDBJ whole genome shotgun (WGS) entry which is preliminary data.</text>
</comment>
<organism evidence="1 2">
    <name type="scientific">Liquidambar formosana</name>
    <name type="common">Formosan gum</name>
    <dbReference type="NCBI Taxonomy" id="63359"/>
    <lineage>
        <taxon>Eukaryota</taxon>
        <taxon>Viridiplantae</taxon>
        <taxon>Streptophyta</taxon>
        <taxon>Embryophyta</taxon>
        <taxon>Tracheophyta</taxon>
        <taxon>Spermatophyta</taxon>
        <taxon>Magnoliopsida</taxon>
        <taxon>eudicotyledons</taxon>
        <taxon>Gunneridae</taxon>
        <taxon>Pentapetalae</taxon>
        <taxon>Saxifragales</taxon>
        <taxon>Altingiaceae</taxon>
        <taxon>Liquidambar</taxon>
    </lineage>
</organism>
<dbReference type="EMBL" id="JBBPBK010000014">
    <property type="protein sequence ID" value="KAK9271412.1"/>
    <property type="molecule type" value="Genomic_DNA"/>
</dbReference>
<evidence type="ECO:0000313" key="1">
    <source>
        <dbReference type="EMBL" id="KAK9271412.1"/>
    </source>
</evidence>
<gene>
    <name evidence="1" type="ORF">L1049_027002</name>
</gene>
<evidence type="ECO:0000313" key="2">
    <source>
        <dbReference type="Proteomes" id="UP001415857"/>
    </source>
</evidence>
<name>A0AAP0NDP3_LIQFO</name>
<dbReference type="Proteomes" id="UP001415857">
    <property type="component" value="Unassembled WGS sequence"/>
</dbReference>